<dbReference type="OrthoDB" id="9774625at2"/>
<dbReference type="AlphaFoldDB" id="A0A2B8B6I9"/>
<dbReference type="Proteomes" id="UP000225379">
    <property type="component" value="Unassembled WGS sequence"/>
</dbReference>
<evidence type="ECO:0000313" key="2">
    <source>
        <dbReference type="EMBL" id="PGH53561.1"/>
    </source>
</evidence>
<dbReference type="RefSeq" id="WP_098739625.1">
    <property type="nucleotide sequence ID" value="NZ_PDKW01000043.1"/>
</dbReference>
<dbReference type="Pfam" id="PF13524">
    <property type="entry name" value="Glyco_trans_1_2"/>
    <property type="match status" value="1"/>
</dbReference>
<name>A0A2B8B6I9_9PROT</name>
<evidence type="ECO:0000259" key="1">
    <source>
        <dbReference type="Pfam" id="PF13524"/>
    </source>
</evidence>
<reference evidence="3" key="1">
    <citation type="submission" date="2017-10" db="EMBL/GenBank/DDBJ databases">
        <authorList>
            <person name="Kravchenko I.K."/>
            <person name="Grouzdev D.S."/>
        </authorList>
    </citation>
    <scope>NUCLEOTIDE SEQUENCE [LARGE SCALE GENOMIC DNA]</scope>
    <source>
        <strain evidence="3">B2</strain>
    </source>
</reference>
<keyword evidence="3" id="KW-1185">Reference proteome</keyword>
<evidence type="ECO:0000313" key="3">
    <source>
        <dbReference type="Proteomes" id="UP000225379"/>
    </source>
</evidence>
<dbReference type="EMBL" id="PDKW01000043">
    <property type="protein sequence ID" value="PGH53561.1"/>
    <property type="molecule type" value="Genomic_DNA"/>
</dbReference>
<feature type="domain" description="Spore protein YkvP/CgeB glycosyl transferase-like" evidence="1">
    <location>
        <begin position="205"/>
        <end position="348"/>
    </location>
</feature>
<accession>A0A2B8B6I9</accession>
<sequence length="361" mass="38429">MKIVILGLSNGGLTNGYRQDGGHSMRWRALIHGLAIRGHRVVAVERTGPGSPVPWTIPGGDVLSYGAWDEVAVAAAAQADDAGVALVVAQGPDARVAADLVRQSKAPRRVLYDPEAAVSLTALEAGEAVDHLPADGLAGFDMVLASCGGPALDRYRAKAGAEAVAPFYPWIVPEVDKPGDFKREYLADLCCIVGGPDGIREGLGSFFIDPAQRLTRRRFALVGADLPDGVPRASNILTFPDLDPARHADVLASASLALTLARDDERRIGWCPSPRLFLAAACGSAIVADQWEGLDSFLEPGREILVAAQTDDVTTAMMLPRNHLTDLGRRARKRVLAEHSAERRVQELRSILDLKGSGGDD</sequence>
<proteinExistence type="predicted"/>
<organism evidence="2 3">
    <name type="scientific">Azospirillum palustre</name>
    <dbReference type="NCBI Taxonomy" id="2044885"/>
    <lineage>
        <taxon>Bacteria</taxon>
        <taxon>Pseudomonadati</taxon>
        <taxon>Pseudomonadota</taxon>
        <taxon>Alphaproteobacteria</taxon>
        <taxon>Rhodospirillales</taxon>
        <taxon>Azospirillaceae</taxon>
        <taxon>Azospirillum</taxon>
    </lineage>
</organism>
<gene>
    <name evidence="2" type="ORF">CRT60_27185</name>
</gene>
<dbReference type="InterPro" id="IPR055259">
    <property type="entry name" value="YkvP/CgeB_Glyco_trans-like"/>
</dbReference>
<comment type="caution">
    <text evidence="2">The sequence shown here is derived from an EMBL/GenBank/DDBJ whole genome shotgun (WGS) entry which is preliminary data.</text>
</comment>
<protein>
    <recommendedName>
        <fullName evidence="1">Spore protein YkvP/CgeB glycosyl transferase-like domain-containing protein</fullName>
    </recommendedName>
</protein>